<evidence type="ECO:0000259" key="1">
    <source>
        <dbReference type="Pfam" id="PF13391"/>
    </source>
</evidence>
<reference evidence="2" key="1">
    <citation type="submission" date="2020-11" db="EMBL/GenBank/DDBJ databases">
        <authorList>
            <consortium name="DOE Joint Genome Institute"/>
            <person name="Ahrendt S."/>
            <person name="Riley R."/>
            <person name="Andreopoulos W."/>
            <person name="LaButti K."/>
            <person name="Pangilinan J."/>
            <person name="Ruiz-duenas F.J."/>
            <person name="Barrasa J.M."/>
            <person name="Sanchez-Garcia M."/>
            <person name="Camarero S."/>
            <person name="Miyauchi S."/>
            <person name="Serrano A."/>
            <person name="Linde D."/>
            <person name="Babiker R."/>
            <person name="Drula E."/>
            <person name="Ayuso-Fernandez I."/>
            <person name="Pacheco R."/>
            <person name="Padilla G."/>
            <person name="Ferreira P."/>
            <person name="Barriuso J."/>
            <person name="Kellner H."/>
            <person name="Castanera R."/>
            <person name="Alfaro M."/>
            <person name="Ramirez L."/>
            <person name="Pisabarro A.G."/>
            <person name="Kuo A."/>
            <person name="Tritt A."/>
            <person name="Lipzen A."/>
            <person name="He G."/>
            <person name="Yan M."/>
            <person name="Ng V."/>
            <person name="Cullen D."/>
            <person name="Martin F."/>
            <person name="Rosso M.-N."/>
            <person name="Henrissat B."/>
            <person name="Hibbett D."/>
            <person name="Martinez A.T."/>
            <person name="Grigoriev I.V."/>
        </authorList>
    </citation>
    <scope>NUCLEOTIDE SEQUENCE</scope>
    <source>
        <strain evidence="2">AH 44721</strain>
    </source>
</reference>
<organism evidence="2 3">
    <name type="scientific">Gymnopilus junonius</name>
    <name type="common">Spectacular rustgill mushroom</name>
    <name type="synonym">Gymnopilus spectabilis subsp. junonius</name>
    <dbReference type="NCBI Taxonomy" id="109634"/>
    <lineage>
        <taxon>Eukaryota</taxon>
        <taxon>Fungi</taxon>
        <taxon>Dikarya</taxon>
        <taxon>Basidiomycota</taxon>
        <taxon>Agaricomycotina</taxon>
        <taxon>Agaricomycetes</taxon>
        <taxon>Agaricomycetidae</taxon>
        <taxon>Agaricales</taxon>
        <taxon>Agaricineae</taxon>
        <taxon>Hymenogastraceae</taxon>
        <taxon>Gymnopilus</taxon>
    </lineage>
</organism>
<protein>
    <recommendedName>
        <fullName evidence="1">HNH nuclease domain-containing protein</fullName>
    </recommendedName>
</protein>
<gene>
    <name evidence="2" type="ORF">CPB84DRAFT_1793662</name>
</gene>
<dbReference type="OrthoDB" id="2104739at2759"/>
<keyword evidence="3" id="KW-1185">Reference proteome</keyword>
<dbReference type="Pfam" id="PF13391">
    <property type="entry name" value="HNH_2"/>
    <property type="match status" value="1"/>
</dbReference>
<feature type="domain" description="HNH nuclease" evidence="1">
    <location>
        <begin position="131"/>
        <end position="202"/>
    </location>
</feature>
<dbReference type="Proteomes" id="UP000724874">
    <property type="component" value="Unassembled WGS sequence"/>
</dbReference>
<dbReference type="EMBL" id="JADNYJ010000153">
    <property type="protein sequence ID" value="KAF8878978.1"/>
    <property type="molecule type" value="Genomic_DNA"/>
</dbReference>
<accession>A0A9P5TGS1</accession>
<evidence type="ECO:0000313" key="3">
    <source>
        <dbReference type="Proteomes" id="UP000724874"/>
    </source>
</evidence>
<dbReference type="AlphaFoldDB" id="A0A9P5TGS1"/>
<sequence length="295" mass="33711">MAAAHPQRQLLLPNTYNSTTEGPLHYAYEQCLEMETTASTDQETLSLAHSLSRAKVIVANEVPACNADNDDMKDLSQFYINHLIRHPSQPSFEMHRAFFSKVAEPAPRDHSTAKSSRYNIHPNSLETNTNYCHIFPPLTNWSFDPNDLEEKKKRYVRMVWAIINTFGAIDILSELEGEKIHCLENGFTMDQDLHTYFDDLKLWFEQVPNVINTYRVCMFSNTISPLLVFPPNHIITFTSTDPHLPVPNPAYLNLHAAICYLDLEDCEIEKLKVLSHNGSSAKFLASRLKSVELRT</sequence>
<dbReference type="InterPro" id="IPR003615">
    <property type="entry name" value="HNH_nuc"/>
</dbReference>
<name>A0A9P5TGS1_GYMJU</name>
<comment type="caution">
    <text evidence="2">The sequence shown here is derived from an EMBL/GenBank/DDBJ whole genome shotgun (WGS) entry which is preliminary data.</text>
</comment>
<evidence type="ECO:0000313" key="2">
    <source>
        <dbReference type="EMBL" id="KAF8878978.1"/>
    </source>
</evidence>
<proteinExistence type="predicted"/>